<comment type="similarity">
    <text evidence="2 14">Belongs to the UppP family.</text>
</comment>
<dbReference type="AlphaFoldDB" id="A0A848LBB9"/>
<keyword evidence="6 14" id="KW-0812">Transmembrane</keyword>
<comment type="catalytic activity">
    <reaction evidence="13 14">
        <text>di-trans,octa-cis-undecaprenyl diphosphate + H2O = di-trans,octa-cis-undecaprenyl phosphate + phosphate + H(+)</text>
        <dbReference type="Rhea" id="RHEA:28094"/>
        <dbReference type="ChEBI" id="CHEBI:15377"/>
        <dbReference type="ChEBI" id="CHEBI:15378"/>
        <dbReference type="ChEBI" id="CHEBI:43474"/>
        <dbReference type="ChEBI" id="CHEBI:58405"/>
        <dbReference type="ChEBI" id="CHEBI:60392"/>
        <dbReference type="EC" id="3.6.1.27"/>
    </reaction>
</comment>
<dbReference type="PANTHER" id="PTHR30622">
    <property type="entry name" value="UNDECAPRENYL-DIPHOSPHATASE"/>
    <property type="match status" value="1"/>
</dbReference>
<evidence type="ECO:0000256" key="4">
    <source>
        <dbReference type="ARBA" id="ARBA00021581"/>
    </source>
</evidence>
<dbReference type="RefSeq" id="WP_169345084.1">
    <property type="nucleotide sequence ID" value="NZ_JABBJJ010000048.1"/>
</dbReference>
<comment type="function">
    <text evidence="14">Catalyzes the dephosphorylation of undecaprenyl diphosphate (UPP). Confers resistance to bacitracin.</text>
</comment>
<evidence type="ECO:0000256" key="12">
    <source>
        <dbReference type="ARBA" id="ARBA00032932"/>
    </source>
</evidence>
<keyword evidence="14" id="KW-0133">Cell shape</keyword>
<evidence type="ECO:0000256" key="10">
    <source>
        <dbReference type="ARBA" id="ARBA00023251"/>
    </source>
</evidence>
<evidence type="ECO:0000313" key="17">
    <source>
        <dbReference type="Proteomes" id="UP000518300"/>
    </source>
</evidence>
<keyword evidence="8 14" id="KW-1133">Transmembrane helix</keyword>
<name>A0A848LBB9_9BACT</name>
<evidence type="ECO:0000256" key="8">
    <source>
        <dbReference type="ARBA" id="ARBA00022989"/>
    </source>
</evidence>
<keyword evidence="10 14" id="KW-0046">Antibiotic resistance</keyword>
<keyword evidence="9 14" id="KW-0472">Membrane</keyword>
<dbReference type="EC" id="3.6.1.27" evidence="3 14"/>
<dbReference type="EMBL" id="JABBJJ010000048">
    <property type="protein sequence ID" value="NMO15794.1"/>
    <property type="molecule type" value="Genomic_DNA"/>
</dbReference>
<dbReference type="NCBIfam" id="TIGR00753">
    <property type="entry name" value="undec_PP_bacA"/>
    <property type="match status" value="1"/>
</dbReference>
<dbReference type="InterPro" id="IPR003824">
    <property type="entry name" value="UppP"/>
</dbReference>
<evidence type="ECO:0000256" key="5">
    <source>
        <dbReference type="ARBA" id="ARBA00022475"/>
    </source>
</evidence>
<feature type="transmembrane region" description="Helical" evidence="14">
    <location>
        <begin position="87"/>
        <end position="109"/>
    </location>
</feature>
<dbReference type="Pfam" id="PF02673">
    <property type="entry name" value="BacA"/>
    <property type="match status" value="1"/>
</dbReference>
<evidence type="ECO:0000256" key="2">
    <source>
        <dbReference type="ARBA" id="ARBA00010621"/>
    </source>
</evidence>
<dbReference type="NCBIfam" id="NF001393">
    <property type="entry name" value="PRK00281.2-4"/>
    <property type="match status" value="1"/>
</dbReference>
<evidence type="ECO:0000256" key="13">
    <source>
        <dbReference type="ARBA" id="ARBA00047594"/>
    </source>
</evidence>
<evidence type="ECO:0000256" key="11">
    <source>
        <dbReference type="ARBA" id="ARBA00032707"/>
    </source>
</evidence>
<comment type="caution">
    <text evidence="16">The sequence shown here is derived from an EMBL/GenBank/DDBJ whole genome shotgun (WGS) entry which is preliminary data.</text>
</comment>
<keyword evidence="5 14" id="KW-1003">Cell membrane</keyword>
<proteinExistence type="inferred from homology"/>
<feature type="region of interest" description="Disordered" evidence="15">
    <location>
        <begin position="277"/>
        <end position="297"/>
    </location>
</feature>
<dbReference type="GO" id="GO:0005886">
    <property type="term" value="C:plasma membrane"/>
    <property type="evidence" value="ECO:0007669"/>
    <property type="project" value="UniProtKB-SubCell"/>
</dbReference>
<feature type="transmembrane region" description="Helical" evidence="14">
    <location>
        <begin position="218"/>
        <end position="241"/>
    </location>
</feature>
<gene>
    <name evidence="14" type="primary">uppP</name>
    <name evidence="16" type="ORF">HG543_13155</name>
</gene>
<organism evidence="16 17">
    <name type="scientific">Pyxidicoccus fallax</name>
    <dbReference type="NCBI Taxonomy" id="394095"/>
    <lineage>
        <taxon>Bacteria</taxon>
        <taxon>Pseudomonadati</taxon>
        <taxon>Myxococcota</taxon>
        <taxon>Myxococcia</taxon>
        <taxon>Myxococcales</taxon>
        <taxon>Cystobacterineae</taxon>
        <taxon>Myxococcaceae</taxon>
        <taxon>Pyxidicoccus</taxon>
    </lineage>
</organism>
<dbReference type="NCBIfam" id="NF001392">
    <property type="entry name" value="PRK00281.2-1"/>
    <property type="match status" value="1"/>
</dbReference>
<dbReference type="GO" id="GO:0008360">
    <property type="term" value="P:regulation of cell shape"/>
    <property type="evidence" value="ECO:0007669"/>
    <property type="project" value="UniProtKB-KW"/>
</dbReference>
<dbReference type="GO" id="GO:0050380">
    <property type="term" value="F:undecaprenyl-diphosphatase activity"/>
    <property type="evidence" value="ECO:0007669"/>
    <property type="project" value="UniProtKB-UniRule"/>
</dbReference>
<feature type="transmembrane region" description="Helical" evidence="14">
    <location>
        <begin position="186"/>
        <end position="206"/>
    </location>
</feature>
<dbReference type="GO" id="GO:0071555">
    <property type="term" value="P:cell wall organization"/>
    <property type="evidence" value="ECO:0007669"/>
    <property type="project" value="UniProtKB-KW"/>
</dbReference>
<keyword evidence="7 14" id="KW-0378">Hydrolase</keyword>
<feature type="transmembrane region" description="Helical" evidence="14">
    <location>
        <begin position="115"/>
        <end position="134"/>
    </location>
</feature>
<comment type="miscellaneous">
    <text evidence="14">Bacitracin is thought to be involved in the inhibition of peptidoglycan synthesis by sequestering undecaprenyl diphosphate, thereby reducing the pool of lipid carrier available.</text>
</comment>
<protein>
    <recommendedName>
        <fullName evidence="4 14">Undecaprenyl-diphosphatase</fullName>
        <ecNumber evidence="3 14">3.6.1.27</ecNumber>
    </recommendedName>
    <alternativeName>
        <fullName evidence="12 14">Bacitracin resistance protein</fullName>
    </alternativeName>
    <alternativeName>
        <fullName evidence="11 14">Undecaprenyl pyrophosphate phosphatase</fullName>
    </alternativeName>
</protein>
<feature type="transmembrane region" description="Helical" evidence="14">
    <location>
        <begin position="40"/>
        <end position="59"/>
    </location>
</feature>
<evidence type="ECO:0000313" key="16">
    <source>
        <dbReference type="EMBL" id="NMO15794.1"/>
    </source>
</evidence>
<evidence type="ECO:0000256" key="1">
    <source>
        <dbReference type="ARBA" id="ARBA00004651"/>
    </source>
</evidence>
<feature type="transmembrane region" description="Helical" evidence="14">
    <location>
        <begin position="247"/>
        <end position="266"/>
    </location>
</feature>
<evidence type="ECO:0000256" key="14">
    <source>
        <dbReference type="HAMAP-Rule" id="MF_01006"/>
    </source>
</evidence>
<keyword evidence="14" id="KW-0961">Cell wall biogenesis/degradation</keyword>
<evidence type="ECO:0000256" key="3">
    <source>
        <dbReference type="ARBA" id="ARBA00012374"/>
    </source>
</evidence>
<keyword evidence="17" id="KW-1185">Reference proteome</keyword>
<dbReference type="HAMAP" id="MF_01006">
    <property type="entry name" value="Undec_diphosphatase"/>
    <property type="match status" value="1"/>
</dbReference>
<evidence type="ECO:0000256" key="9">
    <source>
        <dbReference type="ARBA" id="ARBA00023136"/>
    </source>
</evidence>
<sequence>MSLLEAIVLGLVQGLTEFLPISSTAHLRIAPELFGWKDPGAAYSAVIQLGTVAAVLIYFRKDIVALTAAFFRGLARREPFGTLESRLAWFVLVGTLPIGVCGLAFKKLIENEFRSLYVIAGSLIILALILFVVERTASHRRTLADMTWKDGILIGLFQAVALIPGSSRSGTTMTGGLALGLKREDAARYSFLLSIPATTLAGVFELKHLLEATERPSALSLWVGTLVAFGSGMAAIAWLLSYLRSRTMLVFVVYRVALGVLLLVLLQMGKLSPRSGLENVDVPPEPGKQQVEKQVTD</sequence>
<dbReference type="GO" id="GO:0009252">
    <property type="term" value="P:peptidoglycan biosynthetic process"/>
    <property type="evidence" value="ECO:0007669"/>
    <property type="project" value="UniProtKB-KW"/>
</dbReference>
<accession>A0A848LBB9</accession>
<comment type="subcellular location">
    <subcellularLocation>
        <location evidence="1 14">Cell membrane</location>
        <topology evidence="1 14">Multi-pass membrane protein</topology>
    </subcellularLocation>
</comment>
<evidence type="ECO:0000256" key="15">
    <source>
        <dbReference type="SAM" id="MobiDB-lite"/>
    </source>
</evidence>
<dbReference type="PANTHER" id="PTHR30622:SF4">
    <property type="entry name" value="UNDECAPRENYL-DIPHOSPHATASE"/>
    <property type="match status" value="1"/>
</dbReference>
<reference evidence="16 17" key="1">
    <citation type="submission" date="2020-04" db="EMBL/GenBank/DDBJ databases">
        <title>Draft genome of Pyxidicoccus fallax type strain.</title>
        <authorList>
            <person name="Whitworth D.E."/>
        </authorList>
    </citation>
    <scope>NUCLEOTIDE SEQUENCE [LARGE SCALE GENOMIC DNA]</scope>
    <source>
        <strain evidence="16 17">DSM 14698</strain>
    </source>
</reference>
<dbReference type="GO" id="GO:0046677">
    <property type="term" value="P:response to antibiotic"/>
    <property type="evidence" value="ECO:0007669"/>
    <property type="project" value="UniProtKB-UniRule"/>
</dbReference>
<keyword evidence="14" id="KW-0573">Peptidoglycan synthesis</keyword>
<dbReference type="Proteomes" id="UP000518300">
    <property type="component" value="Unassembled WGS sequence"/>
</dbReference>
<evidence type="ECO:0000256" key="6">
    <source>
        <dbReference type="ARBA" id="ARBA00022692"/>
    </source>
</evidence>
<evidence type="ECO:0000256" key="7">
    <source>
        <dbReference type="ARBA" id="ARBA00022801"/>
    </source>
</evidence>